<dbReference type="EMBL" id="CP006254">
    <property type="protein sequence ID" value="AGT32276.1"/>
    <property type="molecule type" value="Genomic_DNA"/>
</dbReference>
<sequence length="42" mass="5165">MLWKIPPLDQFIFDTTVFSYMIFKKKKRRILGANGERYVKRE</sequence>
<organism evidence="1 2">
    <name type="scientific">Geobacillus genomosp. 3</name>
    <dbReference type="NCBI Taxonomy" id="1921421"/>
    <lineage>
        <taxon>Bacteria</taxon>
        <taxon>Bacillati</taxon>
        <taxon>Bacillota</taxon>
        <taxon>Bacilli</taxon>
        <taxon>Bacillales</taxon>
        <taxon>Anoxybacillaceae</taxon>
        <taxon>Geobacillus</taxon>
    </lineage>
</organism>
<protein>
    <submittedName>
        <fullName evidence="1">Uncharacterized protein</fullName>
    </submittedName>
</protein>
<dbReference type="Proteomes" id="UP000015500">
    <property type="component" value="Chromosome"/>
</dbReference>
<dbReference type="HOGENOM" id="CLU_3252117_0_0_9"/>
<dbReference type="AlphaFoldDB" id="S6A2H4"/>
<dbReference type="KEGG" id="gjf:M493_10075"/>
<name>S6A2H4_GEOG3</name>
<dbReference type="STRING" id="1921421.M493_10075"/>
<gene>
    <name evidence="1" type="ORF">M493_10075</name>
</gene>
<evidence type="ECO:0000313" key="1">
    <source>
        <dbReference type="EMBL" id="AGT32276.1"/>
    </source>
</evidence>
<reference evidence="1 2" key="1">
    <citation type="journal article" date="2014" name="Genome Announc.">
        <title>Complete Genome Sequence of the Thermophilic Polychlorinated Biphenyl Degrader Geobacillus sp. Strain JF8 (NBRC 109937).</title>
        <authorList>
            <person name="Shintani M."/>
            <person name="Ohtsubo Y."/>
            <person name="Fukuda K."/>
            <person name="Hosoyama A."/>
            <person name="Ohji S."/>
            <person name="Yamazoe A."/>
            <person name="Fujita N."/>
            <person name="Nagata Y."/>
            <person name="Tsuda M."/>
            <person name="Hatta T."/>
            <person name="Kimbara K."/>
        </authorList>
    </citation>
    <scope>NUCLEOTIDE SEQUENCE [LARGE SCALE GENOMIC DNA]</scope>
    <source>
        <strain evidence="1 2">JF8</strain>
    </source>
</reference>
<keyword evidence="2" id="KW-1185">Reference proteome</keyword>
<evidence type="ECO:0000313" key="2">
    <source>
        <dbReference type="Proteomes" id="UP000015500"/>
    </source>
</evidence>
<dbReference type="PATRIC" id="fig|1345697.3.peg.1943"/>
<accession>S6A2H4</accession>
<proteinExistence type="predicted"/>